<dbReference type="SMART" id="SM01022">
    <property type="entry name" value="ASCH"/>
    <property type="match status" value="1"/>
</dbReference>
<dbReference type="SUPFAM" id="SSF88697">
    <property type="entry name" value="PUA domain-like"/>
    <property type="match status" value="1"/>
</dbReference>
<dbReference type="InterPro" id="IPR009326">
    <property type="entry name" value="DUF984"/>
</dbReference>
<evidence type="ECO:0000313" key="3">
    <source>
        <dbReference type="Proteomes" id="UP000199236"/>
    </source>
</evidence>
<dbReference type="PIRSF" id="PIRSF021320">
    <property type="entry name" value="DUF984"/>
    <property type="match status" value="1"/>
</dbReference>
<sequence>MHDIVDSYAMGDSPELADELLALVLEGKKTASCDSLQLMQKDNIPMPRVGDKYLLLDGRQKPAAVIETVDVTIRRFDEVDEAFARAEGEGDLSYEYWRQGHKEYFTRNGGFSEDMKLVCERFRLCEVLDR</sequence>
<dbReference type="InterPro" id="IPR007374">
    <property type="entry name" value="ASCH_domain"/>
</dbReference>
<reference evidence="2 3" key="1">
    <citation type="submission" date="2016-10" db="EMBL/GenBank/DDBJ databases">
        <authorList>
            <person name="de Groot N.N."/>
        </authorList>
    </citation>
    <scope>NUCLEOTIDE SEQUENCE [LARGE SCALE GENOMIC DNA]</scope>
    <source>
        <strain evidence="2 3">CGMCC 1.9157</strain>
    </source>
</reference>
<dbReference type="Pfam" id="PF04266">
    <property type="entry name" value="ASCH"/>
    <property type="match status" value="1"/>
</dbReference>
<dbReference type="STRING" id="655353.SAMN04488056_105224"/>
<feature type="domain" description="ASCH" evidence="1">
    <location>
        <begin position="8"/>
        <end position="126"/>
    </location>
</feature>
<dbReference type="InterPro" id="IPR015947">
    <property type="entry name" value="PUA-like_sf"/>
</dbReference>
<dbReference type="PANTHER" id="PTHR39203">
    <property type="entry name" value="CYTOPLASMIC PROTEIN-RELATED"/>
    <property type="match status" value="1"/>
</dbReference>
<dbReference type="Gene3D" id="3.10.400.10">
    <property type="entry name" value="Sulfate adenylyltransferase"/>
    <property type="match status" value="1"/>
</dbReference>
<keyword evidence="3" id="KW-1185">Reference proteome</keyword>
<name>A0A1I5GWF0_9HYPH</name>
<accession>A0A1I5GWF0</accession>
<evidence type="ECO:0000313" key="2">
    <source>
        <dbReference type="EMBL" id="SFO40384.1"/>
    </source>
</evidence>
<proteinExistence type="predicted"/>
<dbReference type="AlphaFoldDB" id="A0A1I5GWF0"/>
<gene>
    <name evidence="2" type="ORF">SAMN04488056_105224</name>
</gene>
<dbReference type="OrthoDB" id="9807542at2"/>
<dbReference type="RefSeq" id="WP_090072597.1">
    <property type="nucleotide sequence ID" value="NZ_FOVR01000005.1"/>
</dbReference>
<dbReference type="EMBL" id="FOVR01000005">
    <property type="protein sequence ID" value="SFO40384.1"/>
    <property type="molecule type" value="Genomic_DNA"/>
</dbReference>
<organism evidence="2 3">
    <name type="scientific">Cohaesibacter marisflavi</name>
    <dbReference type="NCBI Taxonomy" id="655353"/>
    <lineage>
        <taxon>Bacteria</taxon>
        <taxon>Pseudomonadati</taxon>
        <taxon>Pseudomonadota</taxon>
        <taxon>Alphaproteobacteria</taxon>
        <taxon>Hyphomicrobiales</taxon>
        <taxon>Cohaesibacteraceae</taxon>
    </lineage>
</organism>
<protein>
    <submittedName>
        <fullName evidence="2">Uncharacterized protein YhfF</fullName>
    </submittedName>
</protein>
<dbReference type="CDD" id="cd06553">
    <property type="entry name" value="ASCH_Ef3133_like"/>
    <property type="match status" value="1"/>
</dbReference>
<dbReference type="Proteomes" id="UP000199236">
    <property type="component" value="Unassembled WGS sequence"/>
</dbReference>
<evidence type="ECO:0000259" key="1">
    <source>
        <dbReference type="SMART" id="SM01022"/>
    </source>
</evidence>
<dbReference type="PANTHER" id="PTHR39203:SF1">
    <property type="entry name" value="CYTOPLASMIC PROTEIN"/>
    <property type="match status" value="1"/>
</dbReference>